<name>A0A0L9TKD2_PHAAN</name>
<organism evidence="2 3">
    <name type="scientific">Phaseolus angularis</name>
    <name type="common">Azuki bean</name>
    <name type="synonym">Vigna angularis</name>
    <dbReference type="NCBI Taxonomy" id="3914"/>
    <lineage>
        <taxon>Eukaryota</taxon>
        <taxon>Viridiplantae</taxon>
        <taxon>Streptophyta</taxon>
        <taxon>Embryophyta</taxon>
        <taxon>Tracheophyta</taxon>
        <taxon>Spermatophyta</taxon>
        <taxon>Magnoliopsida</taxon>
        <taxon>eudicotyledons</taxon>
        <taxon>Gunneridae</taxon>
        <taxon>Pentapetalae</taxon>
        <taxon>rosids</taxon>
        <taxon>fabids</taxon>
        <taxon>Fabales</taxon>
        <taxon>Fabaceae</taxon>
        <taxon>Papilionoideae</taxon>
        <taxon>50 kb inversion clade</taxon>
        <taxon>NPAAA clade</taxon>
        <taxon>indigoferoid/millettioid clade</taxon>
        <taxon>Phaseoleae</taxon>
        <taxon>Vigna</taxon>
    </lineage>
</organism>
<evidence type="ECO:0000256" key="1">
    <source>
        <dbReference type="SAM" id="MobiDB-lite"/>
    </source>
</evidence>
<accession>A0A0L9TKD2</accession>
<feature type="region of interest" description="Disordered" evidence="1">
    <location>
        <begin position="171"/>
        <end position="195"/>
    </location>
</feature>
<gene>
    <name evidence="2" type="ORF">LR48_Vigan01g055500</name>
</gene>
<reference evidence="3" key="1">
    <citation type="journal article" date="2015" name="Proc. Natl. Acad. Sci. U.S.A.">
        <title>Genome sequencing of adzuki bean (Vigna angularis) provides insight into high starch and low fat accumulation and domestication.</title>
        <authorList>
            <person name="Yang K."/>
            <person name="Tian Z."/>
            <person name="Chen C."/>
            <person name="Luo L."/>
            <person name="Zhao B."/>
            <person name="Wang Z."/>
            <person name="Yu L."/>
            <person name="Li Y."/>
            <person name="Sun Y."/>
            <person name="Li W."/>
            <person name="Chen Y."/>
            <person name="Li Y."/>
            <person name="Zhang Y."/>
            <person name="Ai D."/>
            <person name="Zhao J."/>
            <person name="Shang C."/>
            <person name="Ma Y."/>
            <person name="Wu B."/>
            <person name="Wang M."/>
            <person name="Gao L."/>
            <person name="Sun D."/>
            <person name="Zhang P."/>
            <person name="Guo F."/>
            <person name="Wang W."/>
            <person name="Li Y."/>
            <person name="Wang J."/>
            <person name="Varshney R.K."/>
            <person name="Wang J."/>
            <person name="Ling H.Q."/>
            <person name="Wan P."/>
        </authorList>
    </citation>
    <scope>NUCLEOTIDE SEQUENCE</scope>
    <source>
        <strain evidence="3">cv. Jingnong 6</strain>
    </source>
</reference>
<protein>
    <submittedName>
        <fullName evidence="2">Uncharacterized protein</fullName>
    </submittedName>
</protein>
<dbReference type="AlphaFoldDB" id="A0A0L9TKD2"/>
<dbReference type="EMBL" id="CM003371">
    <property type="protein sequence ID" value="KOM31000.1"/>
    <property type="molecule type" value="Genomic_DNA"/>
</dbReference>
<evidence type="ECO:0000313" key="2">
    <source>
        <dbReference type="EMBL" id="KOM31000.1"/>
    </source>
</evidence>
<evidence type="ECO:0000313" key="3">
    <source>
        <dbReference type="Proteomes" id="UP000053144"/>
    </source>
</evidence>
<sequence length="238" mass="26999">MIGFDLATTTTLNHNYRETSHSMPTPSSQSHKHKTRSSSRRNHGEQLASLSQQLRPAGIQFGEATSLREERTVFTSELVAHSPNIQQHARRSPAADGGHVPAKPWQQLGPAPAEKSRSNMENEEGRGLHNNEEQHFIVQLECCHVKKIFTYCNNSWLAHVKSEEVLERRRKEEEGRRAGHCGKGVETAKEEHSAEIDSRIHKGSLQEVFWFSGKPAILQNLQNRVRPNWFQIGRSSKT</sequence>
<dbReference type="Gramene" id="KOM31000">
    <property type="protein sequence ID" value="KOM31000"/>
    <property type="gene ID" value="LR48_Vigan01g055500"/>
</dbReference>
<proteinExistence type="predicted"/>
<feature type="region of interest" description="Disordered" evidence="1">
    <location>
        <begin position="1"/>
        <end position="56"/>
    </location>
</feature>
<dbReference type="Proteomes" id="UP000053144">
    <property type="component" value="Chromosome 1"/>
</dbReference>
<feature type="compositionally biased region" description="Basic and acidic residues" evidence="1">
    <location>
        <begin position="114"/>
        <end position="125"/>
    </location>
</feature>
<feature type="region of interest" description="Disordered" evidence="1">
    <location>
        <begin position="80"/>
        <end position="125"/>
    </location>
</feature>
<feature type="compositionally biased region" description="Basic and acidic residues" evidence="1">
    <location>
        <begin position="186"/>
        <end position="195"/>
    </location>
</feature>
<feature type="compositionally biased region" description="Basic residues" evidence="1">
    <location>
        <begin position="30"/>
        <end position="41"/>
    </location>
</feature>